<accession>A0AAV9I7N7</accession>
<dbReference type="AlphaFoldDB" id="A0AAV9I7N7"/>
<sequence>MSQVTDNKEMVTFEELGVCKTLCEQCKSLNFQKPSKIQAQAIPYALAGKDIIGIAETGSGKTAAFAIPILQSLLENNKPYFALVISPTRELAFQIKEHFEALGSSIALRVVAIVGGVDMVAQAAAFARKPHIIVATPGRLVDHLENTKGFSLQSIRFLVLDEADRLLSMDFEKELEKIISALPKSRQSFLFSATMTWKVEKLQRASLRNPVKVQASEKYTTVDTLIQNYLFIPAKYKDCYLVFLCQEWKGHPTIVFVDTQNSTLRLSLMLKHLGLAATAIHGGMPQAKRLEALSKFKRGEKSILFATDLASRGLDIPSVDLVVNYDIPLHVKAYIHRVGRTSRAGRTGRAINLVTQYDIEAYQKVEQYIQKKLDAYPCDEDSVFQLLESVSEASRIASNRMKELKKKKQTNRAAAAKKKRDASHILDEQEDDDNQHIEDAFQSENMLRRTTAHKKRRK</sequence>
<evidence type="ECO:0000256" key="2">
    <source>
        <dbReference type="ARBA" id="ARBA00022741"/>
    </source>
</evidence>
<dbReference type="PANTHER" id="PTHR47959:SF24">
    <property type="entry name" value="ATP-DEPENDENT RNA HELICASE"/>
    <property type="match status" value="1"/>
</dbReference>
<keyword evidence="6" id="KW-0694">RNA-binding</keyword>
<evidence type="ECO:0000256" key="5">
    <source>
        <dbReference type="ARBA" id="ARBA00022840"/>
    </source>
</evidence>
<evidence type="ECO:0000313" key="15">
    <source>
        <dbReference type="EMBL" id="KAK4523446.1"/>
    </source>
</evidence>
<comment type="caution">
    <text evidence="15">The sequence shown here is derived from an EMBL/GenBank/DDBJ whole genome shotgun (WGS) entry which is preliminary data.</text>
</comment>
<dbReference type="Proteomes" id="UP001300502">
    <property type="component" value="Unassembled WGS sequence"/>
</dbReference>
<dbReference type="CDD" id="cd18787">
    <property type="entry name" value="SF2_C_DEAD"/>
    <property type="match status" value="1"/>
</dbReference>
<dbReference type="InterPro" id="IPR027417">
    <property type="entry name" value="P-loop_NTPase"/>
</dbReference>
<protein>
    <recommendedName>
        <fullName evidence="17">RNA helicase</fullName>
    </recommendedName>
</protein>
<evidence type="ECO:0000256" key="9">
    <source>
        <dbReference type="PROSITE-ProRule" id="PRU00552"/>
    </source>
</evidence>
<evidence type="ECO:0000256" key="4">
    <source>
        <dbReference type="ARBA" id="ARBA00022806"/>
    </source>
</evidence>
<dbReference type="InterPro" id="IPR044765">
    <property type="entry name" value="DDX47/Rrp3_DEADc"/>
</dbReference>
<dbReference type="CDD" id="cd17954">
    <property type="entry name" value="DEADc_DDX47"/>
    <property type="match status" value="1"/>
</dbReference>
<keyword evidence="7" id="KW-0539">Nucleus</keyword>
<dbReference type="GO" id="GO:0005634">
    <property type="term" value="C:nucleus"/>
    <property type="evidence" value="ECO:0007669"/>
    <property type="project" value="UniProtKB-SubCell"/>
</dbReference>
<dbReference type="GO" id="GO:0016787">
    <property type="term" value="F:hydrolase activity"/>
    <property type="evidence" value="ECO:0007669"/>
    <property type="project" value="UniProtKB-KW"/>
</dbReference>
<dbReference type="InterPro" id="IPR011545">
    <property type="entry name" value="DEAD/DEAH_box_helicase_dom"/>
</dbReference>
<dbReference type="InterPro" id="IPR014014">
    <property type="entry name" value="RNA_helicase_DEAD_Q_motif"/>
</dbReference>
<dbReference type="Pfam" id="PF00271">
    <property type="entry name" value="Helicase_C"/>
    <property type="match status" value="1"/>
</dbReference>
<dbReference type="GO" id="GO:0005829">
    <property type="term" value="C:cytosol"/>
    <property type="evidence" value="ECO:0007669"/>
    <property type="project" value="TreeGrafter"/>
</dbReference>
<feature type="compositionally biased region" description="Basic residues" evidence="11">
    <location>
        <begin position="403"/>
        <end position="421"/>
    </location>
</feature>
<proteinExistence type="inferred from homology"/>
<keyword evidence="16" id="KW-1185">Reference proteome</keyword>
<evidence type="ECO:0000256" key="8">
    <source>
        <dbReference type="ARBA" id="ARBA00024350"/>
    </source>
</evidence>
<evidence type="ECO:0000256" key="11">
    <source>
        <dbReference type="SAM" id="MobiDB-lite"/>
    </source>
</evidence>
<name>A0AAV9I7N7_9RHOD</name>
<comment type="similarity">
    <text evidence="8">Belongs to the DEAD box helicase family. DDX47/RRP3 subfamily.</text>
</comment>
<dbReference type="InterPro" id="IPR050079">
    <property type="entry name" value="DEAD_box_RNA_helicase"/>
</dbReference>
<dbReference type="PROSITE" id="PS00039">
    <property type="entry name" value="DEAD_ATP_HELICASE"/>
    <property type="match status" value="1"/>
</dbReference>
<evidence type="ECO:0000256" key="7">
    <source>
        <dbReference type="ARBA" id="ARBA00023242"/>
    </source>
</evidence>
<evidence type="ECO:0000259" key="12">
    <source>
        <dbReference type="PROSITE" id="PS51192"/>
    </source>
</evidence>
<dbReference type="PROSITE" id="PS51194">
    <property type="entry name" value="HELICASE_CTER"/>
    <property type="match status" value="1"/>
</dbReference>
<dbReference type="InterPro" id="IPR001650">
    <property type="entry name" value="Helicase_C-like"/>
</dbReference>
<dbReference type="SUPFAM" id="SSF52540">
    <property type="entry name" value="P-loop containing nucleoside triphosphate hydrolases"/>
    <property type="match status" value="1"/>
</dbReference>
<dbReference type="InterPro" id="IPR014001">
    <property type="entry name" value="Helicase_ATP-bd"/>
</dbReference>
<feature type="domain" description="DEAD-box RNA helicase Q" evidence="14">
    <location>
        <begin position="11"/>
        <end position="39"/>
    </location>
</feature>
<dbReference type="SMART" id="SM00487">
    <property type="entry name" value="DEXDc"/>
    <property type="match status" value="1"/>
</dbReference>
<dbReference type="PROSITE" id="PS51195">
    <property type="entry name" value="Q_MOTIF"/>
    <property type="match status" value="1"/>
</dbReference>
<comment type="subcellular location">
    <subcellularLocation>
        <location evidence="1">Nucleus</location>
    </subcellularLocation>
</comment>
<dbReference type="GO" id="GO:0003724">
    <property type="term" value="F:RNA helicase activity"/>
    <property type="evidence" value="ECO:0007669"/>
    <property type="project" value="InterPro"/>
</dbReference>
<feature type="region of interest" description="Disordered" evidence="11">
    <location>
        <begin position="402"/>
        <end position="458"/>
    </location>
</feature>
<keyword evidence="5 10" id="KW-0067">ATP-binding</keyword>
<dbReference type="Pfam" id="PF00270">
    <property type="entry name" value="DEAD"/>
    <property type="match status" value="1"/>
</dbReference>
<dbReference type="InterPro" id="IPR000629">
    <property type="entry name" value="RNA-helicase_DEAD-box_CS"/>
</dbReference>
<feature type="domain" description="Helicase C-terminal" evidence="13">
    <location>
        <begin position="224"/>
        <end position="384"/>
    </location>
</feature>
<gene>
    <name evidence="15" type="ORF">GAYE_PCTG60G1342</name>
</gene>
<keyword evidence="3 10" id="KW-0378">Hydrolase</keyword>
<dbReference type="SMART" id="SM00490">
    <property type="entry name" value="HELICc"/>
    <property type="match status" value="1"/>
</dbReference>
<evidence type="ECO:0000256" key="6">
    <source>
        <dbReference type="ARBA" id="ARBA00022884"/>
    </source>
</evidence>
<evidence type="ECO:0000256" key="1">
    <source>
        <dbReference type="ARBA" id="ARBA00004123"/>
    </source>
</evidence>
<keyword evidence="4 10" id="KW-0347">Helicase</keyword>
<keyword evidence="2 10" id="KW-0547">Nucleotide-binding</keyword>
<evidence type="ECO:0000259" key="14">
    <source>
        <dbReference type="PROSITE" id="PS51195"/>
    </source>
</evidence>
<feature type="short sequence motif" description="Q motif" evidence="9">
    <location>
        <begin position="11"/>
        <end position="39"/>
    </location>
</feature>
<feature type="domain" description="Helicase ATP-binding" evidence="12">
    <location>
        <begin position="42"/>
        <end position="213"/>
    </location>
</feature>
<dbReference type="Gene3D" id="3.40.50.300">
    <property type="entry name" value="P-loop containing nucleotide triphosphate hydrolases"/>
    <property type="match status" value="2"/>
</dbReference>
<evidence type="ECO:0000259" key="13">
    <source>
        <dbReference type="PROSITE" id="PS51194"/>
    </source>
</evidence>
<evidence type="ECO:0000256" key="3">
    <source>
        <dbReference type="ARBA" id="ARBA00022801"/>
    </source>
</evidence>
<organism evidence="15 16">
    <name type="scientific">Galdieria yellowstonensis</name>
    <dbReference type="NCBI Taxonomy" id="3028027"/>
    <lineage>
        <taxon>Eukaryota</taxon>
        <taxon>Rhodophyta</taxon>
        <taxon>Bangiophyceae</taxon>
        <taxon>Galdieriales</taxon>
        <taxon>Galdieriaceae</taxon>
        <taxon>Galdieria</taxon>
    </lineage>
</organism>
<evidence type="ECO:0000313" key="16">
    <source>
        <dbReference type="Proteomes" id="UP001300502"/>
    </source>
</evidence>
<dbReference type="GO" id="GO:0005524">
    <property type="term" value="F:ATP binding"/>
    <property type="evidence" value="ECO:0007669"/>
    <property type="project" value="UniProtKB-KW"/>
</dbReference>
<dbReference type="PROSITE" id="PS51192">
    <property type="entry name" value="HELICASE_ATP_BIND_1"/>
    <property type="match status" value="1"/>
</dbReference>
<dbReference type="GO" id="GO:0003723">
    <property type="term" value="F:RNA binding"/>
    <property type="evidence" value="ECO:0007669"/>
    <property type="project" value="UniProtKB-KW"/>
</dbReference>
<evidence type="ECO:0008006" key="17">
    <source>
        <dbReference type="Google" id="ProtNLM"/>
    </source>
</evidence>
<dbReference type="EMBL" id="JANCYU010000015">
    <property type="protein sequence ID" value="KAK4523446.1"/>
    <property type="molecule type" value="Genomic_DNA"/>
</dbReference>
<dbReference type="PANTHER" id="PTHR47959">
    <property type="entry name" value="ATP-DEPENDENT RNA HELICASE RHLE-RELATED"/>
    <property type="match status" value="1"/>
</dbReference>
<reference evidence="15 16" key="1">
    <citation type="submission" date="2022-07" db="EMBL/GenBank/DDBJ databases">
        <title>Genome-wide signatures of adaptation to extreme environments.</title>
        <authorList>
            <person name="Cho C.H."/>
            <person name="Yoon H.S."/>
        </authorList>
    </citation>
    <scope>NUCLEOTIDE SEQUENCE [LARGE SCALE GENOMIC DNA]</scope>
    <source>
        <strain evidence="15 16">108.79 E11</strain>
    </source>
</reference>
<evidence type="ECO:0000256" key="10">
    <source>
        <dbReference type="RuleBase" id="RU000492"/>
    </source>
</evidence>